<reference evidence="1 2" key="1">
    <citation type="journal article" date="2015" name="Clin. Infect. Dis.">
        <title>Genomic Investigations unmask Mycoplasma amphoriforme, a new respiratory pathogen.</title>
        <authorList>
            <person name="Gillespie S.H."/>
            <person name="Ling C.L."/>
            <person name="Oravcova K."/>
            <person name="Pinheiro M."/>
            <person name="Wells L."/>
            <person name="Bryant J.M."/>
            <person name="McHugh T.D."/>
            <person name="Bebear C."/>
            <person name="Webster D."/>
            <person name="Harris S.R."/>
            <person name="Seth-Smith H.M."/>
            <person name="Thomson N.R."/>
        </authorList>
    </citation>
    <scope>NUCLEOTIDE SEQUENCE [LARGE SCALE GENOMIC DNA]</scope>
    <source>
        <strain evidence="1 2">A39</strain>
    </source>
</reference>
<proteinExistence type="predicted"/>
<sequence>MAFFSLGLAAINFSQTPFFLRMLFTVSVGCAPLCSHSIASVSSKLTFLLIGSTLPSNAMYFPSRFDRESTTIIR</sequence>
<dbReference type="EMBL" id="HG937516">
    <property type="protein sequence ID" value="CDN40814.1"/>
    <property type="molecule type" value="Genomic_DNA"/>
</dbReference>
<name>A0A292IIR3_9MOLU</name>
<accession>A0A292IIR3</accession>
<dbReference type="Proteomes" id="UP000261764">
    <property type="component" value="Chromosome I"/>
</dbReference>
<evidence type="ECO:0000313" key="2">
    <source>
        <dbReference type="Proteomes" id="UP000261764"/>
    </source>
</evidence>
<dbReference type="KEGG" id="mamp:MAMA39_06970"/>
<gene>
    <name evidence="1" type="ORF">MAMA39_06970</name>
</gene>
<keyword evidence="2" id="KW-1185">Reference proteome</keyword>
<dbReference type="AlphaFoldDB" id="A0A292IIR3"/>
<evidence type="ECO:0000313" key="1">
    <source>
        <dbReference type="EMBL" id="CDN40814.1"/>
    </source>
</evidence>
<protein>
    <submittedName>
        <fullName evidence="1">Uncharacterized protein</fullName>
    </submittedName>
</protein>
<organism evidence="1 2">
    <name type="scientific">Mycoplasma amphoriforme A39</name>
    <dbReference type="NCBI Taxonomy" id="572419"/>
    <lineage>
        <taxon>Bacteria</taxon>
        <taxon>Bacillati</taxon>
        <taxon>Mycoplasmatota</taxon>
        <taxon>Mollicutes</taxon>
        <taxon>Mycoplasmataceae</taxon>
        <taxon>Mycoplasma</taxon>
    </lineage>
</organism>